<evidence type="ECO:0000313" key="3">
    <source>
        <dbReference type="Proteomes" id="UP000270296"/>
    </source>
</evidence>
<dbReference type="Proteomes" id="UP000270296">
    <property type="component" value="Unassembled WGS sequence"/>
</dbReference>
<keyword evidence="3" id="KW-1185">Reference proteome</keyword>
<reference evidence="4" key="1">
    <citation type="submission" date="2016-06" db="UniProtKB">
        <authorList>
            <consortium name="WormBaseParasite"/>
        </authorList>
    </citation>
    <scope>IDENTIFICATION</scope>
</reference>
<proteinExistence type="predicted"/>
<sequence>MTKVMGRVVRHGGIIDDDSDVSSHSDLKHEESDSSAGGADDELKTATESRVKGAFSKDQNAGPIRFKVMSERRRGFKRQQSNSDQSTDGSFDAKDKAKRIKDTMDMSEMDGEQQSSDSRHLGIVTSLTPRDDLGRDLLSAEPVHVHMQTGKRLTSSSGSTFSKFEPSLTVTWDFEKEEVILLIYLTDFCRIS</sequence>
<accession>A0A183J910</accession>
<evidence type="ECO:0000313" key="2">
    <source>
        <dbReference type="EMBL" id="VDP47601.1"/>
    </source>
</evidence>
<feature type="compositionally biased region" description="Basic and acidic residues" evidence="1">
    <location>
        <begin position="21"/>
        <end position="32"/>
    </location>
</feature>
<evidence type="ECO:0000313" key="4">
    <source>
        <dbReference type="WBParaSite" id="SBAD_0001276401-mRNA-1"/>
    </source>
</evidence>
<protein>
    <submittedName>
        <fullName evidence="4">PEST proteolytic signal-containing nuclear protein</fullName>
    </submittedName>
</protein>
<reference evidence="2 3" key="2">
    <citation type="submission" date="2018-11" db="EMBL/GenBank/DDBJ databases">
        <authorList>
            <consortium name="Pathogen Informatics"/>
        </authorList>
    </citation>
    <scope>NUCLEOTIDE SEQUENCE [LARGE SCALE GENOMIC DNA]</scope>
</reference>
<organism evidence="4">
    <name type="scientific">Soboliphyme baturini</name>
    <dbReference type="NCBI Taxonomy" id="241478"/>
    <lineage>
        <taxon>Eukaryota</taxon>
        <taxon>Metazoa</taxon>
        <taxon>Ecdysozoa</taxon>
        <taxon>Nematoda</taxon>
        <taxon>Enoplea</taxon>
        <taxon>Dorylaimia</taxon>
        <taxon>Dioctophymatida</taxon>
        <taxon>Dioctophymatoidea</taxon>
        <taxon>Soboliphymatidae</taxon>
        <taxon>Soboliphyme</taxon>
    </lineage>
</organism>
<gene>
    <name evidence="2" type="ORF">SBAD_LOCUS12358</name>
</gene>
<feature type="compositionally biased region" description="Polar residues" evidence="1">
    <location>
        <begin position="78"/>
        <end position="89"/>
    </location>
</feature>
<name>A0A183J910_9BILA</name>
<feature type="region of interest" description="Disordered" evidence="1">
    <location>
        <begin position="1"/>
        <end position="99"/>
    </location>
</feature>
<dbReference type="EMBL" id="UZAM01017549">
    <property type="protein sequence ID" value="VDP47601.1"/>
    <property type="molecule type" value="Genomic_DNA"/>
</dbReference>
<dbReference type="WBParaSite" id="SBAD_0001276401-mRNA-1">
    <property type="protein sequence ID" value="SBAD_0001276401-mRNA-1"/>
    <property type="gene ID" value="SBAD_0001276401"/>
</dbReference>
<feature type="compositionally biased region" description="Basic and acidic residues" evidence="1">
    <location>
        <begin position="41"/>
        <end position="51"/>
    </location>
</feature>
<evidence type="ECO:0000256" key="1">
    <source>
        <dbReference type="SAM" id="MobiDB-lite"/>
    </source>
</evidence>
<dbReference type="AlphaFoldDB" id="A0A183J910"/>